<dbReference type="EMBL" id="BNBI01000017">
    <property type="protein sequence ID" value="GHF28038.1"/>
    <property type="molecule type" value="Genomic_DNA"/>
</dbReference>
<feature type="compositionally biased region" description="Gly residues" evidence="1">
    <location>
        <begin position="185"/>
        <end position="196"/>
    </location>
</feature>
<dbReference type="Proteomes" id="UP000630718">
    <property type="component" value="Unassembled WGS sequence"/>
</dbReference>
<accession>A0A919E9U4</accession>
<evidence type="ECO:0000313" key="2">
    <source>
        <dbReference type="EMBL" id="GHF28038.1"/>
    </source>
</evidence>
<reference evidence="2" key="2">
    <citation type="submission" date="2020-09" db="EMBL/GenBank/DDBJ databases">
        <authorList>
            <person name="Sun Q."/>
            <person name="Ohkuma M."/>
        </authorList>
    </citation>
    <scope>NUCLEOTIDE SEQUENCE</scope>
    <source>
        <strain evidence="2">JCM 4477</strain>
    </source>
</reference>
<sequence>MPATTTVRAVHSSRAARRQGASLLLPPLVRSDLPCGRGDAGGVPDILAAAGPARWRASQVSAHRAGPGEGFGLGREVEGQAAGAFAAAGAVAGAEPDVDAAVAPAGAVVGDGDLGAGLRNLLFVEEVRALRGGVQALAENRGAGVDGLGVDLAGHGGALGLDLAAVAGDVHRDEGDPVAGDRGHGQVGEGGQRYGLGGVVRGEQQPVLIQLRARRELHGQPVVVGPVRQLDRHQLRLHEVRQMAEQPSVTAQRVAQDHHLLPAAASP</sequence>
<evidence type="ECO:0000313" key="3">
    <source>
        <dbReference type="Proteomes" id="UP000630718"/>
    </source>
</evidence>
<gene>
    <name evidence="2" type="ORF">GCM10018772_62140</name>
</gene>
<name>A0A919E9U4_9ACTN</name>
<reference evidence="2" key="1">
    <citation type="journal article" date="2014" name="Int. J. Syst. Evol. Microbiol.">
        <title>Complete genome sequence of Corynebacterium casei LMG S-19264T (=DSM 44701T), isolated from a smear-ripened cheese.</title>
        <authorList>
            <consortium name="US DOE Joint Genome Institute (JGI-PGF)"/>
            <person name="Walter F."/>
            <person name="Albersmeier A."/>
            <person name="Kalinowski J."/>
            <person name="Ruckert C."/>
        </authorList>
    </citation>
    <scope>NUCLEOTIDE SEQUENCE</scope>
    <source>
        <strain evidence="2">JCM 4477</strain>
    </source>
</reference>
<organism evidence="2 3">
    <name type="scientific">Streptomyces fumanus</name>
    <dbReference type="NCBI Taxonomy" id="67302"/>
    <lineage>
        <taxon>Bacteria</taxon>
        <taxon>Bacillati</taxon>
        <taxon>Actinomycetota</taxon>
        <taxon>Actinomycetes</taxon>
        <taxon>Kitasatosporales</taxon>
        <taxon>Streptomycetaceae</taxon>
        <taxon>Streptomyces</taxon>
    </lineage>
</organism>
<comment type="caution">
    <text evidence="2">The sequence shown here is derived from an EMBL/GenBank/DDBJ whole genome shotgun (WGS) entry which is preliminary data.</text>
</comment>
<evidence type="ECO:0000256" key="1">
    <source>
        <dbReference type="SAM" id="MobiDB-lite"/>
    </source>
</evidence>
<keyword evidence="3" id="KW-1185">Reference proteome</keyword>
<proteinExistence type="predicted"/>
<protein>
    <submittedName>
        <fullName evidence="2">Uncharacterized protein</fullName>
    </submittedName>
</protein>
<dbReference type="AlphaFoldDB" id="A0A919E9U4"/>
<feature type="region of interest" description="Disordered" evidence="1">
    <location>
        <begin position="176"/>
        <end position="196"/>
    </location>
</feature>